<reference evidence="1 2" key="1">
    <citation type="submission" date="2015-09" db="EMBL/GenBank/DDBJ databases">
        <authorList>
            <consortium name="Pathogen Informatics"/>
        </authorList>
    </citation>
    <scope>NUCLEOTIDE SEQUENCE [LARGE SCALE GENOMIC DNA]</scope>
    <source>
        <strain evidence="1 2">2789STDY5834928</strain>
    </source>
</reference>
<name>A0A175A1U2_9FIRM</name>
<protein>
    <submittedName>
        <fullName evidence="1">Uncharacterized protein</fullName>
    </submittedName>
</protein>
<proteinExistence type="predicted"/>
<dbReference type="STRING" id="39492.ERS852540_01916"/>
<organism evidence="1 2">
    <name type="scientific">[Eubacterium] siraeum</name>
    <dbReference type="NCBI Taxonomy" id="39492"/>
    <lineage>
        <taxon>Bacteria</taxon>
        <taxon>Bacillati</taxon>
        <taxon>Bacillota</taxon>
        <taxon>Clostridia</taxon>
        <taxon>Eubacteriales</taxon>
        <taxon>Oscillospiraceae</taxon>
        <taxon>Oscillospiraceae incertae sedis</taxon>
    </lineage>
</organism>
<evidence type="ECO:0000313" key="2">
    <source>
        <dbReference type="Proteomes" id="UP000095662"/>
    </source>
</evidence>
<dbReference type="AlphaFoldDB" id="A0A175A1U2"/>
<dbReference type="Proteomes" id="UP000095662">
    <property type="component" value="Unassembled WGS sequence"/>
</dbReference>
<dbReference type="OrthoDB" id="2048790at2"/>
<evidence type="ECO:0000313" key="1">
    <source>
        <dbReference type="EMBL" id="CUQ89410.1"/>
    </source>
</evidence>
<sequence length="137" mass="15979">MSRGFGGSARIVWQDENTVVYEYAPFNLNEPEYRNSEHVYDGRITISKDSMVEPEIHEKLKVMHSGKKKLIIKRLRRDVDFGALLYAGKITIENSCYCWHLVGTEKNIGMMAMKIVFRIYDHYQDEGTLSETVSLYY</sequence>
<gene>
    <name evidence="1" type="ORF">ERS852540_01916</name>
</gene>
<dbReference type="EMBL" id="CZBY01000016">
    <property type="protein sequence ID" value="CUQ89410.1"/>
    <property type="molecule type" value="Genomic_DNA"/>
</dbReference>
<accession>A0A175A1U2</accession>